<feature type="domain" description="DSBA-like thioredoxin" evidence="1">
    <location>
        <begin position="35"/>
        <end position="140"/>
    </location>
</feature>
<reference evidence="2" key="1">
    <citation type="submission" date="2019-03" db="EMBL/GenBank/DDBJ databases">
        <title>Lake Tanganyika Metagenome-Assembled Genomes (MAGs).</title>
        <authorList>
            <person name="Tran P."/>
        </authorList>
    </citation>
    <scope>NUCLEOTIDE SEQUENCE</scope>
    <source>
        <strain evidence="2">K_DeepCast_65m_m2_066</strain>
    </source>
</reference>
<gene>
    <name evidence="2" type="ORF">FJZ47_06415</name>
</gene>
<evidence type="ECO:0000259" key="1">
    <source>
        <dbReference type="Pfam" id="PF01323"/>
    </source>
</evidence>
<comment type="caution">
    <text evidence="2">The sequence shown here is derived from an EMBL/GenBank/DDBJ whole genome shotgun (WGS) entry which is preliminary data.</text>
</comment>
<sequence>MLEQVNSRRELGWKAWEDPRFTSRDMPPHEAVKSVLATHGPAAFERYHMAVFRAYHVHKRDISHPLELMAIAREVELDTRVLEEDLRTRKYKQEIGADHEAASDPYGIFGVPTILYNGQEPTFVKLDAGAWEGSDDMELFYDLHKLATRPCVLEVKKPTSAKLAAASAARR</sequence>
<dbReference type="EMBL" id="VGLS01000140">
    <property type="protein sequence ID" value="MBM3223418.1"/>
    <property type="molecule type" value="Genomic_DNA"/>
</dbReference>
<dbReference type="Pfam" id="PF01323">
    <property type="entry name" value="DSBA"/>
    <property type="match status" value="1"/>
</dbReference>
<dbReference type="GO" id="GO:0016491">
    <property type="term" value="F:oxidoreductase activity"/>
    <property type="evidence" value="ECO:0007669"/>
    <property type="project" value="InterPro"/>
</dbReference>
<dbReference type="Gene3D" id="3.40.30.10">
    <property type="entry name" value="Glutaredoxin"/>
    <property type="match status" value="1"/>
</dbReference>
<proteinExistence type="predicted"/>
<protein>
    <recommendedName>
        <fullName evidence="1">DSBA-like thioredoxin domain-containing protein</fullName>
    </recommendedName>
</protein>
<accession>A0A937VZG3</accession>
<evidence type="ECO:0000313" key="2">
    <source>
        <dbReference type="EMBL" id="MBM3223418.1"/>
    </source>
</evidence>
<dbReference type="InterPro" id="IPR036249">
    <property type="entry name" value="Thioredoxin-like_sf"/>
</dbReference>
<organism evidence="2 3">
    <name type="scientific">Tectimicrobiota bacterium</name>
    <dbReference type="NCBI Taxonomy" id="2528274"/>
    <lineage>
        <taxon>Bacteria</taxon>
        <taxon>Pseudomonadati</taxon>
        <taxon>Nitrospinota/Tectimicrobiota group</taxon>
        <taxon>Candidatus Tectimicrobiota</taxon>
    </lineage>
</organism>
<dbReference type="SUPFAM" id="SSF52833">
    <property type="entry name" value="Thioredoxin-like"/>
    <property type="match status" value="1"/>
</dbReference>
<dbReference type="InterPro" id="IPR001853">
    <property type="entry name" value="DSBA-like_thioredoxin_dom"/>
</dbReference>
<dbReference type="AlphaFoldDB" id="A0A937VZG3"/>
<dbReference type="Proteomes" id="UP000712673">
    <property type="component" value="Unassembled WGS sequence"/>
</dbReference>
<evidence type="ECO:0000313" key="3">
    <source>
        <dbReference type="Proteomes" id="UP000712673"/>
    </source>
</evidence>
<name>A0A937VZG3_UNCTE</name>